<evidence type="ECO:0000313" key="1">
    <source>
        <dbReference type="EMBL" id="KAJ7649858.1"/>
    </source>
</evidence>
<comment type="caution">
    <text evidence="1">The sequence shown here is derived from an EMBL/GenBank/DDBJ whole genome shotgun (WGS) entry which is preliminary data.</text>
</comment>
<protein>
    <recommendedName>
        <fullName evidence="3">F-box domain-containing protein</fullName>
    </recommendedName>
</protein>
<name>A0AAD7FYD1_9AGAR</name>
<reference evidence="1" key="1">
    <citation type="submission" date="2023-03" db="EMBL/GenBank/DDBJ databases">
        <title>Massive genome expansion in bonnet fungi (Mycena s.s.) driven by repeated elements and novel gene families across ecological guilds.</title>
        <authorList>
            <consortium name="Lawrence Berkeley National Laboratory"/>
            <person name="Harder C.B."/>
            <person name="Miyauchi S."/>
            <person name="Viragh M."/>
            <person name="Kuo A."/>
            <person name="Thoen E."/>
            <person name="Andreopoulos B."/>
            <person name="Lu D."/>
            <person name="Skrede I."/>
            <person name="Drula E."/>
            <person name="Henrissat B."/>
            <person name="Morin E."/>
            <person name="Kohler A."/>
            <person name="Barry K."/>
            <person name="LaButti K."/>
            <person name="Morin E."/>
            <person name="Salamov A."/>
            <person name="Lipzen A."/>
            <person name="Mereny Z."/>
            <person name="Hegedus B."/>
            <person name="Baldrian P."/>
            <person name="Stursova M."/>
            <person name="Weitz H."/>
            <person name="Taylor A."/>
            <person name="Grigoriev I.V."/>
            <person name="Nagy L.G."/>
            <person name="Martin F."/>
            <person name="Kauserud H."/>
        </authorList>
    </citation>
    <scope>NUCLEOTIDE SEQUENCE</scope>
    <source>
        <strain evidence="1">9284</strain>
    </source>
</reference>
<dbReference type="EMBL" id="JARKIF010000001">
    <property type="protein sequence ID" value="KAJ7649858.1"/>
    <property type="molecule type" value="Genomic_DNA"/>
</dbReference>
<dbReference type="AlphaFoldDB" id="A0AAD7FYD1"/>
<feature type="non-terminal residue" evidence="1">
    <location>
        <position position="109"/>
    </location>
</feature>
<organism evidence="1 2">
    <name type="scientific">Roridomyces roridus</name>
    <dbReference type="NCBI Taxonomy" id="1738132"/>
    <lineage>
        <taxon>Eukaryota</taxon>
        <taxon>Fungi</taxon>
        <taxon>Dikarya</taxon>
        <taxon>Basidiomycota</taxon>
        <taxon>Agaricomycotina</taxon>
        <taxon>Agaricomycetes</taxon>
        <taxon>Agaricomycetidae</taxon>
        <taxon>Agaricales</taxon>
        <taxon>Marasmiineae</taxon>
        <taxon>Mycenaceae</taxon>
        <taxon>Roridomyces</taxon>
    </lineage>
</organism>
<dbReference type="Proteomes" id="UP001221142">
    <property type="component" value="Unassembled WGS sequence"/>
</dbReference>
<keyword evidence="2" id="KW-1185">Reference proteome</keyword>
<sequence length="109" mass="12193">LPNNDAPSPHEIATIAGAVQKAKVDLVRLEAAITKRRVELGEFIQRHAPVLSAIRQLPNEILSAIFSECVDINAPFDPLKNGPWVVFQVCRRWRAVAILSSELWCHFVL</sequence>
<accession>A0AAD7FYD1</accession>
<feature type="non-terminal residue" evidence="1">
    <location>
        <position position="1"/>
    </location>
</feature>
<gene>
    <name evidence="1" type="ORF">FB45DRAFT_702608</name>
</gene>
<evidence type="ECO:0000313" key="2">
    <source>
        <dbReference type="Proteomes" id="UP001221142"/>
    </source>
</evidence>
<evidence type="ECO:0008006" key="3">
    <source>
        <dbReference type="Google" id="ProtNLM"/>
    </source>
</evidence>
<proteinExistence type="predicted"/>